<dbReference type="UniPathway" id="UPA00077">
    <property type="reaction ID" value="UER00156"/>
</dbReference>
<dbReference type="InterPro" id="IPR000489">
    <property type="entry name" value="Pterin-binding_dom"/>
</dbReference>
<dbReference type="GO" id="GO:0046654">
    <property type="term" value="P:tetrahydrofolate biosynthetic process"/>
    <property type="evidence" value="ECO:0007669"/>
    <property type="project" value="UniProtKB-UniPathway"/>
</dbReference>
<comment type="function">
    <text evidence="9">Catalyzes the condensation of para-aminobenzoate (pABA) with 6-hydroxymethyl-7,8-dihydropterin diphosphate (DHPt-PP) to form 7,8-dihydropteroate (H2Pte), the immediate precursor of folate derivatives.</text>
</comment>
<keyword evidence="7 9" id="KW-0460">Magnesium</keyword>
<dbReference type="NCBIfam" id="TIGR01496">
    <property type="entry name" value="DHPS"/>
    <property type="match status" value="1"/>
</dbReference>
<keyword evidence="8 9" id="KW-0289">Folate biosynthesis</keyword>
<dbReference type="GO" id="GO:0046656">
    <property type="term" value="P:folic acid biosynthetic process"/>
    <property type="evidence" value="ECO:0007669"/>
    <property type="project" value="UniProtKB-KW"/>
</dbReference>
<name>A0A0H3LZR5_EHRRW</name>
<evidence type="ECO:0000256" key="9">
    <source>
        <dbReference type="RuleBase" id="RU361205"/>
    </source>
</evidence>
<evidence type="ECO:0000256" key="3">
    <source>
        <dbReference type="ARBA" id="ARBA00004763"/>
    </source>
</evidence>
<dbReference type="InterPro" id="IPR006390">
    <property type="entry name" value="DHP_synth_dom"/>
</dbReference>
<dbReference type="PROSITE" id="PS00792">
    <property type="entry name" value="DHPS_1"/>
    <property type="match status" value="1"/>
</dbReference>
<dbReference type="InterPro" id="IPR045031">
    <property type="entry name" value="DHP_synth-like"/>
</dbReference>
<dbReference type="eggNOG" id="COG0294">
    <property type="taxonomic scope" value="Bacteria"/>
</dbReference>
<dbReference type="KEGG" id="eru:Erum6280"/>
<evidence type="ECO:0000256" key="7">
    <source>
        <dbReference type="ARBA" id="ARBA00022842"/>
    </source>
</evidence>
<comment type="cofactor">
    <cofactor evidence="2 9">
        <name>Mg(2+)</name>
        <dbReference type="ChEBI" id="CHEBI:18420"/>
    </cofactor>
</comment>
<gene>
    <name evidence="11" type="primary">folP</name>
    <name evidence="11" type="ordered locus">ERWE_CDS_06590</name>
</gene>
<dbReference type="Pfam" id="PF00809">
    <property type="entry name" value="Pterin_bind"/>
    <property type="match status" value="1"/>
</dbReference>
<reference evidence="11 12" key="1">
    <citation type="journal article" date="2006" name="J. Bacteriol.">
        <title>Comparative genomic analysis of three strains of Ehrlichia ruminantium reveals an active process of genome size plasticity.</title>
        <authorList>
            <person name="Frutos R."/>
            <person name="Viari A."/>
            <person name="Ferraz C."/>
            <person name="Morgat A."/>
            <person name="Eychenie S."/>
            <person name="Kandassami Y."/>
            <person name="Chantal I."/>
            <person name="Bensaid A."/>
            <person name="Coissac E."/>
            <person name="Vachiery N."/>
            <person name="Demaille J."/>
            <person name="Martinez D."/>
        </authorList>
    </citation>
    <scope>NUCLEOTIDE SEQUENCE [LARGE SCALE GENOMIC DNA]</scope>
    <source>
        <strain evidence="11 12">Welgevonden</strain>
    </source>
</reference>
<dbReference type="AlphaFoldDB" id="A0A0H3LZR5"/>
<comment type="pathway">
    <text evidence="3 9">Cofactor biosynthesis; tetrahydrofolate biosynthesis; 7,8-dihydrofolate from 2-amino-4-hydroxy-6-hydroxymethyl-7,8-dihydropteridine diphosphate and 4-aminobenzoate: step 1/2.</text>
</comment>
<dbReference type="Gene3D" id="3.20.20.20">
    <property type="entry name" value="Dihydropteroate synthase-like"/>
    <property type="match status" value="1"/>
</dbReference>
<proteinExistence type="inferred from homology"/>
<evidence type="ECO:0000256" key="8">
    <source>
        <dbReference type="ARBA" id="ARBA00022909"/>
    </source>
</evidence>
<dbReference type="InterPro" id="IPR011005">
    <property type="entry name" value="Dihydropteroate_synth-like_sf"/>
</dbReference>
<dbReference type="GeneID" id="33057547"/>
<feature type="domain" description="Pterin-binding" evidence="10">
    <location>
        <begin position="5"/>
        <end position="268"/>
    </location>
</feature>
<dbReference type="HOGENOM" id="CLU_008023_0_2_5"/>
<dbReference type="GO" id="GO:0046872">
    <property type="term" value="F:metal ion binding"/>
    <property type="evidence" value="ECO:0007669"/>
    <property type="project" value="UniProtKB-KW"/>
</dbReference>
<evidence type="ECO:0000313" key="12">
    <source>
        <dbReference type="Proteomes" id="UP000001021"/>
    </source>
</evidence>
<comment type="similarity">
    <text evidence="9">Belongs to the DHPS family.</text>
</comment>
<accession>A0A0H3LZR5</accession>
<dbReference type="PROSITE" id="PS00793">
    <property type="entry name" value="DHPS_2"/>
    <property type="match status" value="1"/>
</dbReference>
<evidence type="ECO:0000256" key="2">
    <source>
        <dbReference type="ARBA" id="ARBA00001946"/>
    </source>
</evidence>
<evidence type="ECO:0000256" key="6">
    <source>
        <dbReference type="ARBA" id="ARBA00022723"/>
    </source>
</evidence>
<evidence type="ECO:0000256" key="4">
    <source>
        <dbReference type="ARBA" id="ARBA00012458"/>
    </source>
</evidence>
<dbReference type="PANTHER" id="PTHR20941">
    <property type="entry name" value="FOLATE SYNTHESIS PROTEINS"/>
    <property type="match status" value="1"/>
</dbReference>
<dbReference type="SUPFAM" id="SSF51717">
    <property type="entry name" value="Dihydropteroate synthetase-like"/>
    <property type="match status" value="1"/>
</dbReference>
<dbReference type="RefSeq" id="WP_011155309.1">
    <property type="nucleotide sequence ID" value="NC_005295.2"/>
</dbReference>
<comment type="catalytic activity">
    <reaction evidence="1">
        <text>(7,8-dihydropterin-6-yl)methyl diphosphate + 4-aminobenzoate = 7,8-dihydropteroate + diphosphate</text>
        <dbReference type="Rhea" id="RHEA:19949"/>
        <dbReference type="ChEBI" id="CHEBI:17836"/>
        <dbReference type="ChEBI" id="CHEBI:17839"/>
        <dbReference type="ChEBI" id="CHEBI:33019"/>
        <dbReference type="ChEBI" id="CHEBI:72950"/>
        <dbReference type="EC" id="2.5.1.15"/>
    </reaction>
</comment>
<protein>
    <recommendedName>
        <fullName evidence="4 9">Dihydropteroate synthase</fullName>
        <shortName evidence="9">DHPS</shortName>
        <ecNumber evidence="4 9">2.5.1.15</ecNumber>
    </recommendedName>
    <alternativeName>
        <fullName evidence="9">Dihydropteroate pyrophosphorylase</fullName>
    </alternativeName>
</protein>
<evidence type="ECO:0000256" key="1">
    <source>
        <dbReference type="ARBA" id="ARBA00000012"/>
    </source>
</evidence>
<evidence type="ECO:0000313" key="11">
    <source>
        <dbReference type="EMBL" id="CAI27153.1"/>
    </source>
</evidence>
<dbReference type="Proteomes" id="UP000001021">
    <property type="component" value="Chromosome"/>
</dbReference>
<sequence>MNFNTKLVGILNYTPDSFSDTGKFFTVEKALQQAEYLISGGADIIDVGAESTRPTYLYNKHGHCTVSQAEEWYRLQQILPQVITLAHSKNVQVSIDTRNAKTAEKALELNIDYINDVSALSDNNMINVLQQNSLTKIIITHNLGIPLTKGKTIPENSNPIEEIILWAEKCIKKLTHANISKDRIIIDPGIGFSKTATQSLYILKNITKLQTLNHPIYVGHSRKFCLSLCTSNNQTLDNATLAVSISLLQKGIDFIRIHNVHLHSEIFNVLKKIY</sequence>
<keyword evidence="12" id="KW-1185">Reference proteome</keyword>
<organism evidence="11 12">
    <name type="scientific">Ehrlichia ruminantium (strain Welgevonden)</name>
    <dbReference type="NCBI Taxonomy" id="254945"/>
    <lineage>
        <taxon>Bacteria</taxon>
        <taxon>Pseudomonadati</taxon>
        <taxon>Pseudomonadota</taxon>
        <taxon>Alphaproteobacteria</taxon>
        <taxon>Rickettsiales</taxon>
        <taxon>Anaplasmataceae</taxon>
        <taxon>Ehrlichia</taxon>
    </lineage>
</organism>
<dbReference type="PROSITE" id="PS50972">
    <property type="entry name" value="PTERIN_BINDING"/>
    <property type="match status" value="1"/>
</dbReference>
<evidence type="ECO:0000259" key="10">
    <source>
        <dbReference type="PROSITE" id="PS50972"/>
    </source>
</evidence>
<dbReference type="EMBL" id="CR925678">
    <property type="protein sequence ID" value="CAI27153.1"/>
    <property type="molecule type" value="Genomic_DNA"/>
</dbReference>
<dbReference type="GO" id="GO:0004156">
    <property type="term" value="F:dihydropteroate synthase activity"/>
    <property type="evidence" value="ECO:0007669"/>
    <property type="project" value="UniProtKB-EC"/>
</dbReference>
<dbReference type="GO" id="GO:0005829">
    <property type="term" value="C:cytosol"/>
    <property type="evidence" value="ECO:0007669"/>
    <property type="project" value="TreeGrafter"/>
</dbReference>
<dbReference type="KEGG" id="erw:ERWE_CDS_06590"/>
<keyword evidence="6 9" id="KW-0479">Metal-binding</keyword>
<keyword evidence="5 9" id="KW-0808">Transferase</keyword>
<evidence type="ECO:0000256" key="5">
    <source>
        <dbReference type="ARBA" id="ARBA00022679"/>
    </source>
</evidence>
<dbReference type="PANTHER" id="PTHR20941:SF1">
    <property type="entry name" value="FOLIC ACID SYNTHESIS PROTEIN FOL1"/>
    <property type="match status" value="1"/>
</dbReference>
<dbReference type="EC" id="2.5.1.15" evidence="4 9"/>